<dbReference type="RefSeq" id="XP_007911204.1">
    <property type="nucleotide sequence ID" value="XM_007913013.1"/>
</dbReference>
<gene>
    <name evidence="3" type="ORF">UCRPA7_417</name>
</gene>
<dbReference type="AlphaFoldDB" id="R8BXA7"/>
<dbReference type="Proteomes" id="UP000014074">
    <property type="component" value="Unassembled WGS sequence"/>
</dbReference>
<keyword evidence="2" id="KW-0812">Transmembrane</keyword>
<dbReference type="EMBL" id="KB932806">
    <property type="protein sequence ID" value="EOO04036.1"/>
    <property type="molecule type" value="Genomic_DNA"/>
</dbReference>
<evidence type="ECO:0000256" key="1">
    <source>
        <dbReference type="SAM" id="MobiDB-lite"/>
    </source>
</evidence>
<name>R8BXA7_PHAM7</name>
<dbReference type="GeneID" id="19324593"/>
<keyword evidence="2" id="KW-0472">Membrane</keyword>
<evidence type="ECO:0000256" key="2">
    <source>
        <dbReference type="SAM" id="Phobius"/>
    </source>
</evidence>
<keyword evidence="2" id="KW-1133">Transmembrane helix</keyword>
<dbReference type="eggNOG" id="ENOG502QVDR">
    <property type="taxonomic scope" value="Eukaryota"/>
</dbReference>
<proteinExistence type="predicted"/>
<dbReference type="HOGENOM" id="CLU_038276_0_1_1"/>
<evidence type="ECO:0000313" key="4">
    <source>
        <dbReference type="Proteomes" id="UP000014074"/>
    </source>
</evidence>
<keyword evidence="4" id="KW-1185">Reference proteome</keyword>
<dbReference type="Pfam" id="PF14610">
    <property type="entry name" value="Psg1"/>
    <property type="match status" value="1"/>
</dbReference>
<dbReference type="InterPro" id="IPR028000">
    <property type="entry name" value="Pma1"/>
</dbReference>
<dbReference type="OrthoDB" id="4084551at2759"/>
<accession>R8BXA7</accession>
<protein>
    <submittedName>
        <fullName evidence="3">Uncharacterized protein</fullName>
    </submittedName>
</protein>
<feature type="transmembrane region" description="Helical" evidence="2">
    <location>
        <begin position="245"/>
        <end position="268"/>
    </location>
</feature>
<reference evidence="4" key="1">
    <citation type="journal article" date="2013" name="Genome Announc.">
        <title>Draft genome sequence of the ascomycete Phaeoacremonium aleophilum strain UCR-PA7, a causal agent of the esca disease complex in grapevines.</title>
        <authorList>
            <person name="Blanco-Ulate B."/>
            <person name="Rolshausen P."/>
            <person name="Cantu D."/>
        </authorList>
    </citation>
    <scope>NUCLEOTIDE SEQUENCE [LARGE SCALE GENOMIC DNA]</scope>
    <source>
        <strain evidence="4">UCR-PA7</strain>
    </source>
</reference>
<dbReference type="KEGG" id="tmn:UCRPA7_417"/>
<evidence type="ECO:0000313" key="3">
    <source>
        <dbReference type="EMBL" id="EOO04036.1"/>
    </source>
</evidence>
<feature type="region of interest" description="Disordered" evidence="1">
    <location>
        <begin position="286"/>
        <end position="338"/>
    </location>
</feature>
<organism evidence="3 4">
    <name type="scientific">Phaeoacremonium minimum (strain UCR-PA7)</name>
    <name type="common">Esca disease fungus</name>
    <name type="synonym">Togninia minima</name>
    <dbReference type="NCBI Taxonomy" id="1286976"/>
    <lineage>
        <taxon>Eukaryota</taxon>
        <taxon>Fungi</taxon>
        <taxon>Dikarya</taxon>
        <taxon>Ascomycota</taxon>
        <taxon>Pezizomycotina</taxon>
        <taxon>Sordariomycetes</taxon>
        <taxon>Sordariomycetidae</taxon>
        <taxon>Togniniales</taxon>
        <taxon>Togniniaceae</taxon>
        <taxon>Phaeoacremonium</taxon>
    </lineage>
</organism>
<feature type="compositionally biased region" description="Basic and acidic residues" evidence="1">
    <location>
        <begin position="302"/>
        <end position="316"/>
    </location>
</feature>
<sequence length="338" mass="35890">MELKLSQLSKRIAAMGLWPIIFSASAVEASVVQGRQGLGNAGNVWITVDASGDAQTITPTPTTINGAVSTISGAPEYVTQTSMYTLTKSSSIVTTSTGMAPVATATGTGVAGAFVQCSNYQGVDAPFCLPRAGSVLAAGKTYYVTWDPTIFANENQTLQVQGEYADGEGFASSDMAASAGFYAWSIDRDLLSTQNTEALVVSLRLAYFDSNEDSENSVRTLDYGPNITISGVADVSSGGGHPNTVAIAVPVVIGLVAILFAGLCFWSWRRHGHVLCFGQRKSQGYGERQSRSQRTEAASADPTDKSRGIQLTDRESWSPTQGRNVFREEIQRQEQAGV</sequence>